<protein>
    <recommendedName>
        <fullName evidence="3">Outer membrane protein beta-barrel domain-containing protein</fullName>
    </recommendedName>
</protein>
<reference evidence="1 2" key="1">
    <citation type="submission" date="2013-08" db="EMBL/GenBank/DDBJ databases">
        <title>Flavobacterium limnosediminis JC2902 genome sequencing.</title>
        <authorList>
            <person name="Lee K."/>
            <person name="Yi H."/>
            <person name="Park S."/>
            <person name="Chun J."/>
        </authorList>
    </citation>
    <scope>NUCLEOTIDE SEQUENCE [LARGE SCALE GENOMIC DNA]</scope>
    <source>
        <strain evidence="1 2">JC2902</strain>
    </source>
</reference>
<dbReference type="AlphaFoldDB" id="V6SRW1"/>
<gene>
    <name evidence="1" type="ORF">FLJC2902T_12160</name>
</gene>
<dbReference type="PATRIC" id="fig|1341181.4.peg.1203"/>
<dbReference type="EMBL" id="AVGG01000003">
    <property type="protein sequence ID" value="ESU29174.1"/>
    <property type="molecule type" value="Genomic_DNA"/>
</dbReference>
<dbReference type="Proteomes" id="UP000018004">
    <property type="component" value="Unassembled WGS sequence"/>
</dbReference>
<sequence length="161" mass="17661">MKHLLTFLAFSSLTLTYGQAYSGKGDQKFQLGANLQDHASGIVTTYDHGLGENISLGIGATYLLSVDGDASEFEDEFDLRARFNANIANVIGIEEKLDIYPGLNLGLRNFGGHLGARYFFTKGFGLFSEFSFPIKSYDGNPEGYQKLNNQAVFYVGASFNL</sequence>
<dbReference type="RefSeq" id="WP_023578861.1">
    <property type="nucleotide sequence ID" value="NZ_AVGG01000003.1"/>
</dbReference>
<keyword evidence="2" id="KW-1185">Reference proteome</keyword>
<evidence type="ECO:0008006" key="3">
    <source>
        <dbReference type="Google" id="ProtNLM"/>
    </source>
</evidence>
<dbReference type="eggNOG" id="ENOG502ZVGF">
    <property type="taxonomic scope" value="Bacteria"/>
</dbReference>
<dbReference type="Pfam" id="PF20351">
    <property type="entry name" value="DUF6646"/>
    <property type="match status" value="1"/>
</dbReference>
<dbReference type="OrthoDB" id="1118003at2"/>
<organism evidence="1 2">
    <name type="scientific">Flavobacterium limnosediminis JC2902</name>
    <dbReference type="NCBI Taxonomy" id="1341181"/>
    <lineage>
        <taxon>Bacteria</taxon>
        <taxon>Pseudomonadati</taxon>
        <taxon>Bacteroidota</taxon>
        <taxon>Flavobacteriia</taxon>
        <taxon>Flavobacteriales</taxon>
        <taxon>Flavobacteriaceae</taxon>
        <taxon>Flavobacterium</taxon>
    </lineage>
</organism>
<proteinExistence type="predicted"/>
<evidence type="ECO:0000313" key="2">
    <source>
        <dbReference type="Proteomes" id="UP000018004"/>
    </source>
</evidence>
<dbReference type="STRING" id="1341181.FLJC2902T_12160"/>
<accession>V6SRW1</accession>
<comment type="caution">
    <text evidence="1">The sequence shown here is derived from an EMBL/GenBank/DDBJ whole genome shotgun (WGS) entry which is preliminary data.</text>
</comment>
<dbReference type="InterPro" id="IPR046588">
    <property type="entry name" value="DUF6646"/>
</dbReference>
<evidence type="ECO:0000313" key="1">
    <source>
        <dbReference type="EMBL" id="ESU29174.1"/>
    </source>
</evidence>
<name>V6SRW1_9FLAO</name>